<feature type="compositionally biased region" description="Low complexity" evidence="1">
    <location>
        <begin position="218"/>
        <end position="228"/>
    </location>
</feature>
<comment type="caution">
    <text evidence="3">The sequence shown here is derived from an EMBL/GenBank/DDBJ whole genome shotgun (WGS) entry which is preliminary data.</text>
</comment>
<feature type="compositionally biased region" description="Polar residues" evidence="1">
    <location>
        <begin position="308"/>
        <end position="322"/>
    </location>
</feature>
<dbReference type="Pfam" id="PF00501">
    <property type="entry name" value="AMP-binding"/>
    <property type="match status" value="2"/>
</dbReference>
<name>A0A507E2S4_9FUNG</name>
<dbReference type="EMBL" id="QEAQ01000037">
    <property type="protein sequence ID" value="TPX58379.1"/>
    <property type="molecule type" value="Genomic_DNA"/>
</dbReference>
<dbReference type="SUPFAM" id="SSF56801">
    <property type="entry name" value="Acetyl-CoA synthetase-like"/>
    <property type="match status" value="2"/>
</dbReference>
<feature type="compositionally biased region" description="Gly residues" evidence="1">
    <location>
        <begin position="41"/>
        <end position="55"/>
    </location>
</feature>
<gene>
    <name evidence="3" type="ORF">PhCBS80983_g03162</name>
</gene>
<feature type="compositionally biased region" description="Low complexity" evidence="1">
    <location>
        <begin position="275"/>
        <end position="300"/>
    </location>
</feature>
<feature type="compositionally biased region" description="Low complexity" evidence="1">
    <location>
        <begin position="200"/>
        <end position="211"/>
    </location>
</feature>
<dbReference type="Gene3D" id="3.30.300.30">
    <property type="match status" value="1"/>
</dbReference>
<dbReference type="Pfam" id="PF06464">
    <property type="entry name" value="DMAP_binding"/>
    <property type="match status" value="1"/>
</dbReference>
<dbReference type="InterPro" id="IPR010506">
    <property type="entry name" value="DMAP1-bd"/>
</dbReference>
<evidence type="ECO:0000313" key="4">
    <source>
        <dbReference type="Proteomes" id="UP000318582"/>
    </source>
</evidence>
<dbReference type="PROSITE" id="PS51912">
    <property type="entry name" value="DMAP1_BIND"/>
    <property type="match status" value="1"/>
</dbReference>
<feature type="compositionally biased region" description="Low complexity" evidence="1">
    <location>
        <begin position="323"/>
        <end position="338"/>
    </location>
</feature>
<feature type="compositionally biased region" description="Low complexity" evidence="1">
    <location>
        <begin position="169"/>
        <end position="178"/>
    </location>
</feature>
<keyword evidence="4" id="KW-1185">Reference proteome</keyword>
<accession>A0A507E2S4</accession>
<feature type="region of interest" description="Disordered" evidence="1">
    <location>
        <begin position="1180"/>
        <end position="1199"/>
    </location>
</feature>
<feature type="compositionally biased region" description="Low complexity" evidence="1">
    <location>
        <begin position="146"/>
        <end position="158"/>
    </location>
</feature>
<evidence type="ECO:0000313" key="3">
    <source>
        <dbReference type="EMBL" id="TPX58379.1"/>
    </source>
</evidence>
<dbReference type="InterPro" id="IPR000873">
    <property type="entry name" value="AMP-dep_synth/lig_dom"/>
</dbReference>
<protein>
    <recommendedName>
        <fullName evidence="2">DMAP1-binding domain-containing protein</fullName>
    </recommendedName>
</protein>
<dbReference type="Proteomes" id="UP000318582">
    <property type="component" value="Unassembled WGS sequence"/>
</dbReference>
<feature type="compositionally biased region" description="Basic and acidic residues" evidence="1">
    <location>
        <begin position="126"/>
        <end position="138"/>
    </location>
</feature>
<feature type="compositionally biased region" description="Polar residues" evidence="1">
    <location>
        <begin position="2145"/>
        <end position="2156"/>
    </location>
</feature>
<feature type="compositionally biased region" description="Pro residues" evidence="1">
    <location>
        <begin position="183"/>
        <end position="196"/>
    </location>
</feature>
<sequence>MDSLPPAIAERLRALEEELADGDITQQGFEKKRKKLLEPYGGDGVVGGGGGGDVGGISPSKPFSPATTIDSGSQPSTPNEPKGRTGSDAVSASTAGGGGGFRENEGYLVPHNDELRPAQFGSWNKRSGDRPSRGREGDASADSPHSRQSFASHSSASPTQYATPPPQLQQPRYPVQQQGYYAPPDPYGEYRPPPPHHQQHPTPQQQYMNPGYRPPYGYPAGYPQQYASPPQPYAPGGIPGQYHHAPAPQGYYTPPQHMAPPMMPRTQQHPPQQASLTRRSSTGSGSGSLPHQQQHLSAQHSLDRRLSPQHSRQSSWSDASGFQNNAQSSAATSPSQTPHSISREGSLGGDHRVDEYYAAEPDWSQMAHMRNNNHDQGITPVQQQLQHIPLGHAGETGSMGSIASPITPHQPQQYADWNAVDPSPTSALPPGAAAALANYQPGWRGTIRIAGHSQPRPTPLHPFLDPRFTKKYGHVPALLGKQALPTRRRLQPPTTTDKYTGATLNAFPTIASLLRFRAQKQPKQIAFTVTDHKGRDVASITYEKLNARAEKVAQTIKDKSSLKRGDAVALLYRRSEAIESVVALYGCLYAGMVAVPIVTSSMHVDDELTEIVFILDSCKISLALTTDLQLKTLTREFNVNRNTPLPKIEWWKSTDITASSSSKKKNGPDTAVTVNSAEIAYIEYSKNAAGELKGVVMDHHVILSQCLQMKALHGLESTDVLVAAVESRVGLGLMATAFAGVCAGCSVVWLAEAALQYPGGWIMAVTRHKATVALMDNPALMDIIGVVFTSASASAKKQPPPDLSSLRAILVNSPLQHPSFLDDVERCLREHGLTKSRTVIIPLLSLDEFGGTALATREPGNPAAHRIDIWIDAAAFRENRVRVLAYTTPDGTIVGDVPNEDEEDNEDATAPRVLRLTDAGSILPEISVAIVDPETGALQPPNVLGEIWCNAQECLPRSFKNLAPLSEQVFRNHPLLYVKEDPQQYHPSHDHEQQALGFRIEVIDSADFIKTGLLGFIIDGNAVPGVTAPRLFVAGIARDRLLQRKLKLALERSDKPRGYLRTVEEFDAHFATDMIESVFRHVPGVLCCAIFTVYKHGEHLPVVICEAARSAAEYRTVAAQIADVLRRKHGVRTYTVCICAAGSLPRTRPQTTAGTQIQTTFHGYSSGVVTIPLAGGGSGGGAFQPPPLPRSSSTKSAVVPAQDIGKRKLELLDIEMCHMAFLSGELRVAHLYMDVEKDVVSTVGRGPNDLAPPPIEPRHAKVGQVVGGMAQIPLLDDKTGADLEQFPTISHILAHRGNHGAVTASPAFTVLDHKGRESSKHPITFAKASNKVRSLAHHLLTKRGLKPHDHVVLMYAVGVDYLYALHACLYAGIVPIPLSPLDLGRLHEDVPALLNVVDRFNVKAVLSHSVVEETLKSKVVVGHVKAIRAAAAAAALAARSNAGPVAASSRKTSVPNAATLFPVIVNTVTSKIQKLGKPMALDDPEFYHGGMTIPLDDEEDGSSAPAGSETIDQQHGHTTTRALVLVHFDADMRAVFTTFTHASILAQLRIQAIHSSLTASTLEQASNATHNTPPPLLACVGTYSGLGFLYATLLGPYIGTHTLYITPSDFFQLPHLWFETAFKHRVRDAFVTTNMMEHAMACMKNAEYRAFSLHLCKNLMIPANGRARVDVYRLMHQNFLANRLEDLALATTFAPPINPLVATRGYMRAEVTTLGLDCGALREGVVKVRSSVTGENGRVKEAKEGVLFVQDCGKIANNTVVAIVEPATMTLVGPNRVGAIYVCSPGTVSSAPTTPINGLDAGLLFSPTGFTGFLHPISQPNPTGPAVVVHDASHGHHFDDDGADEVIPDPWDTLVLAGLPYDIVLFVLGATHDEMRIQVVDGVADDDAVRNNHQQLQTDVNLTSPSTPSSGVVTCHWKEDVERTVEAVWNGIGACVVHQTSPTHITLILESPLETTQPSTYTAPTPIPQSLDAAIVNTPSSTSSLTAAGTTTSASQSTAATGFVRHHVNVVNNLALIPMVVHAVLETHGFLIAEVVVLKTNALARSRTGEKMRERVADAWRSGKLPVVTSFSVRPPSANTFLPPPSFTPPSAHPQSHSARHSRASSVNQQQPQPVSSASTSTTTVTKPASQYEKDDDDDDLGVVNRSTEGMSVLSG</sequence>
<evidence type="ECO:0000259" key="2">
    <source>
        <dbReference type="PROSITE" id="PS51912"/>
    </source>
</evidence>
<feature type="compositionally biased region" description="Polar residues" evidence="1">
    <location>
        <begin position="265"/>
        <end position="274"/>
    </location>
</feature>
<dbReference type="InterPro" id="IPR025110">
    <property type="entry name" value="AMP-bd_C"/>
</dbReference>
<dbReference type="PANTHER" id="PTHR22754">
    <property type="entry name" value="DISCO-INTERACTING PROTEIN 2 DIP2 -RELATED"/>
    <property type="match status" value="1"/>
</dbReference>
<feature type="region of interest" description="Disordered" evidence="1">
    <location>
        <begin position="35"/>
        <end position="350"/>
    </location>
</feature>
<evidence type="ECO:0000256" key="1">
    <source>
        <dbReference type="SAM" id="MobiDB-lite"/>
    </source>
</evidence>
<feature type="compositionally biased region" description="Pro residues" evidence="1">
    <location>
        <begin position="2082"/>
        <end position="2092"/>
    </location>
</feature>
<dbReference type="Pfam" id="PF23024">
    <property type="entry name" value="AMP-dom_DIP2-like"/>
    <property type="match status" value="1"/>
</dbReference>
<feature type="compositionally biased region" description="Low complexity" evidence="1">
    <location>
        <begin position="2104"/>
        <end position="2131"/>
    </location>
</feature>
<dbReference type="STRING" id="109895.A0A507E2S4"/>
<dbReference type="Gene3D" id="3.40.50.12780">
    <property type="entry name" value="N-terminal domain of ligase-like"/>
    <property type="match status" value="3"/>
</dbReference>
<organism evidence="3 4">
    <name type="scientific">Powellomyces hirtus</name>
    <dbReference type="NCBI Taxonomy" id="109895"/>
    <lineage>
        <taxon>Eukaryota</taxon>
        <taxon>Fungi</taxon>
        <taxon>Fungi incertae sedis</taxon>
        <taxon>Chytridiomycota</taxon>
        <taxon>Chytridiomycota incertae sedis</taxon>
        <taxon>Chytridiomycetes</taxon>
        <taxon>Spizellomycetales</taxon>
        <taxon>Powellomycetaceae</taxon>
        <taxon>Powellomyces</taxon>
    </lineage>
</organism>
<feature type="domain" description="DMAP1-binding" evidence="2">
    <location>
        <begin position="1"/>
        <end position="124"/>
    </location>
</feature>
<feature type="compositionally biased region" description="Polar residues" evidence="1">
    <location>
        <begin position="65"/>
        <end position="79"/>
    </location>
</feature>
<proteinExistence type="predicted"/>
<dbReference type="InterPro" id="IPR056881">
    <property type="entry name" value="Mug62_dom"/>
</dbReference>
<dbReference type="InterPro" id="IPR042099">
    <property type="entry name" value="ANL_N_sf"/>
</dbReference>
<feature type="region of interest" description="Disordered" evidence="1">
    <location>
        <begin position="2073"/>
        <end position="2156"/>
    </location>
</feature>
<dbReference type="InterPro" id="IPR045851">
    <property type="entry name" value="AMP-bd_C_sf"/>
</dbReference>
<dbReference type="SMART" id="SM01137">
    <property type="entry name" value="DMAP_binding"/>
    <property type="match status" value="1"/>
</dbReference>
<reference evidence="3 4" key="1">
    <citation type="journal article" date="2019" name="Sci. Rep.">
        <title>Comparative genomics of chytrid fungi reveal insights into the obligate biotrophic and pathogenic lifestyle of Synchytrium endobioticum.</title>
        <authorList>
            <person name="van de Vossenberg B.T.L.H."/>
            <person name="Warris S."/>
            <person name="Nguyen H.D.T."/>
            <person name="van Gent-Pelzer M.P.E."/>
            <person name="Joly D.L."/>
            <person name="van de Geest H.C."/>
            <person name="Bonants P.J.M."/>
            <person name="Smith D.S."/>
            <person name="Levesque C.A."/>
            <person name="van der Lee T.A.J."/>
        </authorList>
    </citation>
    <scope>NUCLEOTIDE SEQUENCE [LARGE SCALE GENOMIC DNA]</scope>
    <source>
        <strain evidence="3 4">CBS 809.83</strain>
    </source>
</reference>
<dbReference type="GO" id="GO:0005829">
    <property type="term" value="C:cytosol"/>
    <property type="evidence" value="ECO:0007669"/>
    <property type="project" value="TreeGrafter"/>
</dbReference>
<dbReference type="Pfam" id="PF24919">
    <property type="entry name" value="Mug62"/>
    <property type="match status" value="1"/>
</dbReference>
<dbReference type="PANTHER" id="PTHR22754:SF32">
    <property type="entry name" value="DISCO-INTERACTING PROTEIN 2"/>
    <property type="match status" value="1"/>
</dbReference>